<dbReference type="OrthoDB" id="674685at2759"/>
<dbReference type="PANTHER" id="PTHR33237">
    <property type="entry name" value="F2P16.13 PROTEIN-RELATED"/>
    <property type="match status" value="1"/>
</dbReference>
<sequence length="113" mass="13068">MDTEKTMPRSLRWFKPQIARWFSRFPGISRRRCGKEGSVGLPKEVWKKSILMGDKCQPLDFSGVIHYDGEGRMMVGPPQSPLRSPLPYFIEPGRGGSDRLSRFQTVWSKTLYF</sequence>
<comment type="caution">
    <text evidence="1">The sequence shown here is derived from an EMBL/GenBank/DDBJ whole genome shotgun (WGS) entry which is preliminary data.</text>
</comment>
<dbReference type="AlphaFoldDB" id="A0A835Q2G0"/>
<organism evidence="1 2">
    <name type="scientific">Vanilla planifolia</name>
    <name type="common">Vanilla</name>
    <dbReference type="NCBI Taxonomy" id="51239"/>
    <lineage>
        <taxon>Eukaryota</taxon>
        <taxon>Viridiplantae</taxon>
        <taxon>Streptophyta</taxon>
        <taxon>Embryophyta</taxon>
        <taxon>Tracheophyta</taxon>
        <taxon>Spermatophyta</taxon>
        <taxon>Magnoliopsida</taxon>
        <taxon>Liliopsida</taxon>
        <taxon>Asparagales</taxon>
        <taxon>Orchidaceae</taxon>
        <taxon>Vanilloideae</taxon>
        <taxon>Vanilleae</taxon>
        <taxon>Vanilla</taxon>
    </lineage>
</organism>
<proteinExistence type="predicted"/>
<protein>
    <submittedName>
        <fullName evidence="1">Uncharacterized protein</fullName>
    </submittedName>
</protein>
<name>A0A835Q2G0_VANPL</name>
<dbReference type="PANTHER" id="PTHR33237:SF46">
    <property type="entry name" value="OS01G0606100 PROTEIN"/>
    <property type="match status" value="1"/>
</dbReference>
<accession>A0A835Q2G0</accession>
<reference evidence="1 2" key="1">
    <citation type="journal article" date="2020" name="Nat. Food">
        <title>A phased Vanilla planifolia genome enables genetic improvement of flavour and production.</title>
        <authorList>
            <person name="Hasing T."/>
            <person name="Tang H."/>
            <person name="Brym M."/>
            <person name="Khazi F."/>
            <person name="Huang T."/>
            <person name="Chambers A.H."/>
        </authorList>
    </citation>
    <scope>NUCLEOTIDE SEQUENCE [LARGE SCALE GENOMIC DNA]</scope>
    <source>
        <tissue evidence="1">Leaf</tissue>
    </source>
</reference>
<evidence type="ECO:0000313" key="1">
    <source>
        <dbReference type="EMBL" id="KAG0463005.1"/>
    </source>
</evidence>
<gene>
    <name evidence="1" type="ORF">HPP92_021481</name>
</gene>
<evidence type="ECO:0000313" key="2">
    <source>
        <dbReference type="Proteomes" id="UP000639772"/>
    </source>
</evidence>
<dbReference type="Proteomes" id="UP000639772">
    <property type="component" value="Chromosome 11"/>
</dbReference>
<dbReference type="EMBL" id="JADCNM010000011">
    <property type="protein sequence ID" value="KAG0463005.1"/>
    <property type="molecule type" value="Genomic_DNA"/>
</dbReference>